<dbReference type="RefSeq" id="XP_029358451.1">
    <property type="nucleotide sequence ID" value="XM_029502591.1"/>
</dbReference>
<reference evidence="9" key="2">
    <citation type="submission" date="2025-08" db="UniProtKB">
        <authorList>
            <consortium name="Ensembl"/>
        </authorList>
    </citation>
    <scope>IDENTIFICATION</scope>
</reference>
<feature type="compositionally biased region" description="Low complexity" evidence="7">
    <location>
        <begin position="457"/>
        <end position="484"/>
    </location>
</feature>
<proteinExistence type="inferred from homology"/>
<dbReference type="Ensembl" id="ENSENLT00000005866.1">
    <property type="protein sequence ID" value="ENSENLP00000005594.1"/>
    <property type="gene ID" value="ENSENLG00000002726.1"/>
</dbReference>
<comment type="subcellular location">
    <subcellularLocation>
        <location evidence="1">Nucleus</location>
    </subcellularLocation>
</comment>
<feature type="compositionally biased region" description="Basic and acidic residues" evidence="7">
    <location>
        <begin position="497"/>
        <end position="511"/>
    </location>
</feature>
<dbReference type="InterPro" id="IPR031176">
    <property type="entry name" value="ELL/occludin"/>
</dbReference>
<feature type="compositionally biased region" description="Low complexity" evidence="7">
    <location>
        <begin position="396"/>
        <end position="410"/>
    </location>
</feature>
<dbReference type="FunCoup" id="A0A665T7B4">
    <property type="interactions" value="1140"/>
</dbReference>
<reference evidence="9" key="1">
    <citation type="submission" date="2021-04" db="EMBL/GenBank/DDBJ databases">
        <authorList>
            <consortium name="Wellcome Sanger Institute Data Sharing"/>
        </authorList>
    </citation>
    <scope>NUCLEOTIDE SEQUENCE [LARGE SCALE GENOMIC DNA]</scope>
</reference>
<dbReference type="SUPFAM" id="SSF144292">
    <property type="entry name" value="occludin/ELL-like"/>
    <property type="match status" value="1"/>
</dbReference>
<dbReference type="OrthoDB" id="6284217at2759"/>
<dbReference type="AlphaFoldDB" id="A0A665T7B4"/>
<keyword evidence="5" id="KW-0539">Nucleus</keyword>
<feature type="compositionally biased region" description="Low complexity" evidence="7">
    <location>
        <begin position="366"/>
        <end position="376"/>
    </location>
</feature>
<dbReference type="GO" id="GO:0032968">
    <property type="term" value="P:positive regulation of transcription elongation by RNA polymerase II"/>
    <property type="evidence" value="ECO:0007669"/>
    <property type="project" value="TreeGrafter"/>
</dbReference>
<sequence>MLRAQRDDGGGLVKMAALSEDGRYGLNCGQQSADRVTVLHVKLTETALRAIESYQSCMNVPSLRPIIQFKGLQGRIKIPKTNSSSDPFNSFDFYLSNVGKDNPQGSFECIHQYMSSSGASHLALLATVQDKVTVCATNDSYQVTRERMTQAVEDTRERGTKVIKPGGQYRGKQVHIRKVALSTPEVVPERKRSTPINPANTIRKCLSNNPVSQRPFRDRIVHLLALRSYKKLEVLARLQRDGINQKDRNSLGTTLQQVANLNPKDNTYSLKDFIYRDVRRDWPGYSEDEKSTVDRILVRKLGLPTETLSSNSSPKDSVPTSPQKRQPDFDFIDPLAPKKARISHLSNRGPATSSSSSSDRHEDEGSPSSKHSSLPSNITSGPPTHLPISSHPPAPSHQQPSPASNSNSPSTPEGCGTQDLPMDQSSSCREPSPSLFSSDRTLQDNFRQPVPRPRPTSSPSHPTRTSLTVTSTVITSPPLSSSTNKKVKKKSKKHKDKDREKEKGKRSERRSSSPPSVVERPDENRKAKKRHSAEEEKRDITDKNPHKVQDSSDKEKPVQSTEFSSIIEMPDYVEKYRPLVSMNQRQSYKDDFNAEYDEYRLLHARVESITRRFTQLDAQCRKLAPGTKEYQKLQEVVLKEYKKMKHHSPYYHEEKQRCEYLHNKLAHIKRLIADFDQRRAQSWC</sequence>
<dbReference type="PROSITE" id="PS51980">
    <property type="entry name" value="OCEL"/>
    <property type="match status" value="1"/>
</dbReference>
<keyword evidence="4" id="KW-0804">Transcription</keyword>
<organism evidence="9 10">
    <name type="scientific">Echeneis naucrates</name>
    <name type="common">Live sharksucker</name>
    <dbReference type="NCBI Taxonomy" id="173247"/>
    <lineage>
        <taxon>Eukaryota</taxon>
        <taxon>Metazoa</taxon>
        <taxon>Chordata</taxon>
        <taxon>Craniata</taxon>
        <taxon>Vertebrata</taxon>
        <taxon>Euteleostomi</taxon>
        <taxon>Actinopterygii</taxon>
        <taxon>Neopterygii</taxon>
        <taxon>Teleostei</taxon>
        <taxon>Neoteleostei</taxon>
        <taxon>Acanthomorphata</taxon>
        <taxon>Carangaria</taxon>
        <taxon>Carangiformes</taxon>
        <taxon>Echeneidae</taxon>
        <taxon>Echeneis</taxon>
    </lineage>
</organism>
<gene>
    <name evidence="9" type="primary">ell2</name>
</gene>
<evidence type="ECO:0000259" key="8">
    <source>
        <dbReference type="PROSITE" id="PS51980"/>
    </source>
</evidence>
<feature type="domain" description="OCEL" evidence="8">
    <location>
        <begin position="570"/>
        <end position="680"/>
    </location>
</feature>
<dbReference type="Proteomes" id="UP000472264">
    <property type="component" value="Chromosome 5"/>
</dbReference>
<feature type="compositionally biased region" description="Basic residues" evidence="7">
    <location>
        <begin position="485"/>
        <end position="496"/>
    </location>
</feature>
<feature type="compositionally biased region" description="Polar residues" evidence="7">
    <location>
        <begin position="423"/>
        <end position="446"/>
    </location>
</feature>
<dbReference type="GO" id="GO:0006368">
    <property type="term" value="P:transcription elongation by RNA polymerase II"/>
    <property type="evidence" value="ECO:0007669"/>
    <property type="project" value="InterPro"/>
</dbReference>
<feature type="compositionally biased region" description="Polar residues" evidence="7">
    <location>
        <begin position="306"/>
        <end position="324"/>
    </location>
</feature>
<dbReference type="InterPro" id="IPR010844">
    <property type="entry name" value="Occludin_ELL"/>
</dbReference>
<dbReference type="InterPro" id="IPR019464">
    <property type="entry name" value="ELL_N"/>
</dbReference>
<dbReference type="GO" id="GO:0008023">
    <property type="term" value="C:transcription elongation factor complex"/>
    <property type="evidence" value="ECO:0007669"/>
    <property type="project" value="InterPro"/>
</dbReference>
<dbReference type="Gene3D" id="6.10.140.340">
    <property type="match status" value="1"/>
</dbReference>
<evidence type="ECO:0000256" key="1">
    <source>
        <dbReference type="ARBA" id="ARBA00004123"/>
    </source>
</evidence>
<dbReference type="PANTHER" id="PTHR23288">
    <property type="entry name" value="OCCLUDIN AND RNA POLYMERASE II ELONGATION FACTOR ELL"/>
    <property type="match status" value="1"/>
</dbReference>
<evidence type="ECO:0000256" key="3">
    <source>
        <dbReference type="ARBA" id="ARBA00023015"/>
    </source>
</evidence>
<dbReference type="Pfam" id="PF07303">
    <property type="entry name" value="Occludin_ELL"/>
    <property type="match status" value="1"/>
</dbReference>
<dbReference type="InterPro" id="IPR042065">
    <property type="entry name" value="E3_ELL-like"/>
</dbReference>
<dbReference type="InterPro" id="IPR036390">
    <property type="entry name" value="WH_DNA-bd_sf"/>
</dbReference>
<feature type="compositionally biased region" description="Basic and acidic residues" evidence="7">
    <location>
        <begin position="532"/>
        <end position="557"/>
    </location>
</feature>
<dbReference type="CTD" id="22936"/>
<dbReference type="Pfam" id="PF10390">
    <property type="entry name" value="ELL"/>
    <property type="match status" value="1"/>
</dbReference>
<evidence type="ECO:0000256" key="5">
    <source>
        <dbReference type="ARBA" id="ARBA00023242"/>
    </source>
</evidence>
<evidence type="ECO:0000313" key="10">
    <source>
        <dbReference type="Proteomes" id="UP000472264"/>
    </source>
</evidence>
<dbReference type="InParanoid" id="A0A665T7B4"/>
<name>A0A665T7B4_ECHNA</name>
<dbReference type="GO" id="GO:0000987">
    <property type="term" value="F:cis-regulatory region sequence-specific DNA binding"/>
    <property type="evidence" value="ECO:0007669"/>
    <property type="project" value="TreeGrafter"/>
</dbReference>
<comment type="similarity">
    <text evidence="2 6">Belongs to the ELL/occludin family.</text>
</comment>
<dbReference type="GO" id="GO:0042795">
    <property type="term" value="P:snRNA transcription by RNA polymerase II"/>
    <property type="evidence" value="ECO:0007669"/>
    <property type="project" value="TreeGrafter"/>
</dbReference>
<accession>A0A665T7B4</accession>
<keyword evidence="10" id="KW-1185">Reference proteome</keyword>
<evidence type="ECO:0000256" key="4">
    <source>
        <dbReference type="ARBA" id="ARBA00023163"/>
    </source>
</evidence>
<protein>
    <recommendedName>
        <fullName evidence="8">OCEL domain-containing protein</fullName>
    </recommendedName>
</protein>
<evidence type="ECO:0000256" key="7">
    <source>
        <dbReference type="SAM" id="MobiDB-lite"/>
    </source>
</evidence>
<dbReference type="SUPFAM" id="SSF46785">
    <property type="entry name" value="Winged helix' DNA-binding domain"/>
    <property type="match status" value="1"/>
</dbReference>
<dbReference type="Gene3D" id="1.10.10.2670">
    <property type="entry name" value="E3 ubiquitin-protein ligase"/>
    <property type="match status" value="1"/>
</dbReference>
<dbReference type="GeneID" id="115043846"/>
<keyword evidence="3" id="KW-0805">Transcription regulation</keyword>
<dbReference type="PANTHER" id="PTHR23288:SF8">
    <property type="entry name" value="RNA POLYMERASE II ELONGATION FACTOR ELL2"/>
    <property type="match status" value="1"/>
</dbReference>
<reference evidence="9" key="3">
    <citation type="submission" date="2025-09" db="UniProtKB">
        <authorList>
            <consortium name="Ensembl"/>
        </authorList>
    </citation>
    <scope>IDENTIFICATION</scope>
</reference>
<feature type="region of interest" description="Disordered" evidence="7">
    <location>
        <begin position="305"/>
        <end position="563"/>
    </location>
</feature>
<evidence type="ECO:0000256" key="6">
    <source>
        <dbReference type="PROSITE-ProRule" id="PRU01324"/>
    </source>
</evidence>
<dbReference type="OMA" id="PNYYEEK"/>
<evidence type="ECO:0000313" key="9">
    <source>
        <dbReference type="Ensembl" id="ENSENLP00000005594.1"/>
    </source>
</evidence>
<evidence type="ECO:0000256" key="2">
    <source>
        <dbReference type="ARBA" id="ARBA00009171"/>
    </source>
</evidence>